<comment type="caution">
    <text evidence="1">The sequence shown here is derived from an EMBL/GenBank/DDBJ whole genome shotgun (WGS) entry which is preliminary data.</text>
</comment>
<organism evidence="1 2">
    <name type="scientific">Mycena albidolilacea</name>
    <dbReference type="NCBI Taxonomy" id="1033008"/>
    <lineage>
        <taxon>Eukaryota</taxon>
        <taxon>Fungi</taxon>
        <taxon>Dikarya</taxon>
        <taxon>Basidiomycota</taxon>
        <taxon>Agaricomycotina</taxon>
        <taxon>Agaricomycetes</taxon>
        <taxon>Agaricomycetidae</taxon>
        <taxon>Agaricales</taxon>
        <taxon>Marasmiineae</taxon>
        <taxon>Mycenaceae</taxon>
        <taxon>Mycena</taxon>
    </lineage>
</organism>
<keyword evidence="2" id="KW-1185">Reference proteome</keyword>
<accession>A0AAD7E964</accession>
<protein>
    <submittedName>
        <fullName evidence="1">Uncharacterized protein</fullName>
    </submittedName>
</protein>
<sequence length="247" mass="27790">MGLRGTQSSANFDWTGQMPWHFRRHICLLRPENFLHIKELVDTKLRCKPSEIIELDSDKDVNLAGWRTRGWLRNREFHTRPEPGTVLAGMGHQTGRNTLTAYFLRRIFVTLRPYTYVNIDQGGGNGTGPIYTRKTKGWSLRRCLGDAHGDCLDVEIETHDRIAIEEMAAGEGGGHGALQADDRAGAGLTATTRWRGSGHGKEEAAQRRNKAVVWWRGVQRKEKASAREGEMSVADTIMVVKCRLPLL</sequence>
<proteinExistence type="predicted"/>
<dbReference type="AlphaFoldDB" id="A0AAD7E964"/>
<gene>
    <name evidence="1" type="ORF">DFH08DRAFT_826508</name>
</gene>
<name>A0AAD7E964_9AGAR</name>
<evidence type="ECO:0000313" key="2">
    <source>
        <dbReference type="Proteomes" id="UP001218218"/>
    </source>
</evidence>
<dbReference type="EMBL" id="JARIHO010000114">
    <property type="protein sequence ID" value="KAJ7302622.1"/>
    <property type="molecule type" value="Genomic_DNA"/>
</dbReference>
<evidence type="ECO:0000313" key="1">
    <source>
        <dbReference type="EMBL" id="KAJ7302622.1"/>
    </source>
</evidence>
<reference evidence="1" key="1">
    <citation type="submission" date="2023-03" db="EMBL/GenBank/DDBJ databases">
        <title>Massive genome expansion in bonnet fungi (Mycena s.s.) driven by repeated elements and novel gene families across ecological guilds.</title>
        <authorList>
            <consortium name="Lawrence Berkeley National Laboratory"/>
            <person name="Harder C.B."/>
            <person name="Miyauchi S."/>
            <person name="Viragh M."/>
            <person name="Kuo A."/>
            <person name="Thoen E."/>
            <person name="Andreopoulos B."/>
            <person name="Lu D."/>
            <person name="Skrede I."/>
            <person name="Drula E."/>
            <person name="Henrissat B."/>
            <person name="Morin E."/>
            <person name="Kohler A."/>
            <person name="Barry K."/>
            <person name="LaButti K."/>
            <person name="Morin E."/>
            <person name="Salamov A."/>
            <person name="Lipzen A."/>
            <person name="Mereny Z."/>
            <person name="Hegedus B."/>
            <person name="Baldrian P."/>
            <person name="Stursova M."/>
            <person name="Weitz H."/>
            <person name="Taylor A."/>
            <person name="Grigoriev I.V."/>
            <person name="Nagy L.G."/>
            <person name="Martin F."/>
            <person name="Kauserud H."/>
        </authorList>
    </citation>
    <scope>NUCLEOTIDE SEQUENCE</scope>
    <source>
        <strain evidence="1">CBHHK002</strain>
    </source>
</reference>
<dbReference type="Proteomes" id="UP001218218">
    <property type="component" value="Unassembled WGS sequence"/>
</dbReference>